<dbReference type="SUPFAM" id="SSF47396">
    <property type="entry name" value="Transcription factor IIA (TFIIA), alpha-helical domain"/>
    <property type="match status" value="1"/>
</dbReference>
<dbReference type="EMBL" id="MCFC01000017">
    <property type="protein sequence ID" value="ORY31019.1"/>
    <property type="molecule type" value="Genomic_DNA"/>
</dbReference>
<dbReference type="FunFam" id="1.10.287.190:FF:000001">
    <property type="entry name" value="Transcription initiation factor IIA subunit 2"/>
    <property type="match status" value="1"/>
</dbReference>
<dbReference type="Pfam" id="PF02751">
    <property type="entry name" value="TFIIA_gamma_C"/>
    <property type="match status" value="1"/>
</dbReference>
<dbReference type="PIRSF" id="PIRSF009415">
    <property type="entry name" value="Hum_TFIIA_gamma"/>
    <property type="match status" value="1"/>
</dbReference>
<dbReference type="AlphaFoldDB" id="A0A1Y2B865"/>
<protein>
    <recommendedName>
        <fullName evidence="3 9">Transcription initiation factor IIA subunit 2</fullName>
    </recommendedName>
</protein>
<feature type="domain" description="Transcription initiation factor IIA gamma subunit N-terminal" evidence="10">
    <location>
        <begin position="8"/>
        <end position="54"/>
    </location>
</feature>
<evidence type="ECO:0000259" key="11">
    <source>
        <dbReference type="Pfam" id="PF02751"/>
    </source>
</evidence>
<feature type="domain" description="Transcription initiation factor IIA gamma subunit C-terminal" evidence="11">
    <location>
        <begin position="65"/>
        <end position="111"/>
    </location>
</feature>
<keyword evidence="4 9" id="KW-0805">Transcription regulation</keyword>
<dbReference type="Gene3D" id="2.30.18.10">
    <property type="entry name" value="Transcription factor IIA (TFIIA), beta-barrel domain"/>
    <property type="match status" value="1"/>
</dbReference>
<evidence type="ECO:0000256" key="8">
    <source>
        <dbReference type="ARBA" id="ARBA00063181"/>
    </source>
</evidence>
<dbReference type="GO" id="GO:0006367">
    <property type="term" value="P:transcription initiation at RNA polymerase II promoter"/>
    <property type="evidence" value="ECO:0007669"/>
    <property type="project" value="InterPro"/>
</dbReference>
<comment type="function">
    <text evidence="7">TFIIA is a component of the transcription machinery of RNA polymerase II and plays an important role in transcriptional activation. TFIIA in a complex with TBP mediates transcriptional activity.</text>
</comment>
<organism evidence="12 13">
    <name type="scientific">Naematelia encephala</name>
    <dbReference type="NCBI Taxonomy" id="71784"/>
    <lineage>
        <taxon>Eukaryota</taxon>
        <taxon>Fungi</taxon>
        <taxon>Dikarya</taxon>
        <taxon>Basidiomycota</taxon>
        <taxon>Agaricomycotina</taxon>
        <taxon>Tremellomycetes</taxon>
        <taxon>Tremellales</taxon>
        <taxon>Naemateliaceae</taxon>
        <taxon>Naematelia</taxon>
    </lineage>
</organism>
<dbReference type="InterPro" id="IPR003194">
    <property type="entry name" value="TFIIA_gsu"/>
</dbReference>
<name>A0A1Y2B865_9TREE</name>
<comment type="subunit">
    <text evidence="8">TFIIA is a heterodimer composed of the large TOA1 and the small TOA2 subunits.</text>
</comment>
<evidence type="ECO:0000256" key="2">
    <source>
        <dbReference type="ARBA" id="ARBA00007675"/>
    </source>
</evidence>
<proteinExistence type="inferred from homology"/>
<evidence type="ECO:0000256" key="9">
    <source>
        <dbReference type="PIRNR" id="PIRNR009415"/>
    </source>
</evidence>
<dbReference type="InParanoid" id="A0A1Y2B865"/>
<sequence>MAAPGQIFYEFYRGSSIGTALTDSLDELITAGDIPPQLAMRVLQQFDKSLTENLQKNVKNKTTVKGHLSTYRLCDDVWTFVVKDPQFKMEGQGHAVEMVTAPKIKIVACKSGDAPDGKKGGGKNQDNF</sequence>
<dbReference type="FunFam" id="2.30.18.10:FF:000003">
    <property type="entry name" value="Transcription initiation factor IIA subunit 2"/>
    <property type="match status" value="1"/>
</dbReference>
<keyword evidence="6 9" id="KW-0539">Nucleus</keyword>
<evidence type="ECO:0000313" key="12">
    <source>
        <dbReference type="EMBL" id="ORY31019.1"/>
    </source>
</evidence>
<comment type="subcellular location">
    <subcellularLocation>
        <location evidence="1 9">Nucleus</location>
    </subcellularLocation>
</comment>
<keyword evidence="12" id="KW-0648">Protein biosynthesis</keyword>
<accession>A0A1Y2B865</accession>
<keyword evidence="13" id="KW-1185">Reference proteome</keyword>
<dbReference type="CDD" id="cd10145">
    <property type="entry name" value="TFIIA_gamma_N"/>
    <property type="match status" value="1"/>
</dbReference>
<evidence type="ECO:0000256" key="7">
    <source>
        <dbReference type="ARBA" id="ARBA00024733"/>
    </source>
</evidence>
<keyword evidence="12" id="KW-0396">Initiation factor</keyword>
<dbReference type="CDD" id="cd10014">
    <property type="entry name" value="TFIIA_gamma_C"/>
    <property type="match status" value="1"/>
</dbReference>
<evidence type="ECO:0000256" key="6">
    <source>
        <dbReference type="ARBA" id="ARBA00023242"/>
    </source>
</evidence>
<evidence type="ECO:0000256" key="3">
    <source>
        <dbReference type="ARBA" id="ARBA00019928"/>
    </source>
</evidence>
<dbReference type="SUPFAM" id="SSF50784">
    <property type="entry name" value="Transcription factor IIA (TFIIA), beta-barrel domain"/>
    <property type="match status" value="1"/>
</dbReference>
<evidence type="ECO:0000256" key="1">
    <source>
        <dbReference type="ARBA" id="ARBA00004123"/>
    </source>
</evidence>
<reference evidence="12 13" key="1">
    <citation type="submission" date="2016-07" db="EMBL/GenBank/DDBJ databases">
        <title>Pervasive Adenine N6-methylation of Active Genes in Fungi.</title>
        <authorList>
            <consortium name="DOE Joint Genome Institute"/>
            <person name="Mondo S.J."/>
            <person name="Dannebaum R.O."/>
            <person name="Kuo R.C."/>
            <person name="Labutti K."/>
            <person name="Haridas S."/>
            <person name="Kuo A."/>
            <person name="Salamov A."/>
            <person name="Ahrendt S.R."/>
            <person name="Lipzen A."/>
            <person name="Sullivan W."/>
            <person name="Andreopoulos W.B."/>
            <person name="Clum A."/>
            <person name="Lindquist E."/>
            <person name="Daum C."/>
            <person name="Ramamoorthy G.K."/>
            <person name="Gryganskyi A."/>
            <person name="Culley D."/>
            <person name="Magnuson J.K."/>
            <person name="James T.Y."/>
            <person name="O'Malley M.A."/>
            <person name="Stajich J.E."/>
            <person name="Spatafora J.W."/>
            <person name="Visel A."/>
            <person name="Grigoriev I.V."/>
        </authorList>
    </citation>
    <scope>NUCLEOTIDE SEQUENCE [LARGE SCALE GENOMIC DNA]</scope>
    <source>
        <strain evidence="12 13">68-887.2</strain>
    </source>
</reference>
<comment type="similarity">
    <text evidence="2 9">Belongs to the TFIIA subunit 2 family.</text>
</comment>
<dbReference type="OrthoDB" id="586585at2759"/>
<evidence type="ECO:0000313" key="13">
    <source>
        <dbReference type="Proteomes" id="UP000193986"/>
    </source>
</evidence>
<dbReference type="GO" id="GO:0003743">
    <property type="term" value="F:translation initiation factor activity"/>
    <property type="evidence" value="ECO:0007669"/>
    <property type="project" value="UniProtKB-KW"/>
</dbReference>
<evidence type="ECO:0000256" key="4">
    <source>
        <dbReference type="ARBA" id="ARBA00023015"/>
    </source>
</evidence>
<dbReference type="STRING" id="71784.A0A1Y2B865"/>
<gene>
    <name evidence="12" type="ORF">BCR39DRAFT_527816</name>
</gene>
<evidence type="ECO:0000256" key="5">
    <source>
        <dbReference type="ARBA" id="ARBA00023163"/>
    </source>
</evidence>
<evidence type="ECO:0000259" key="10">
    <source>
        <dbReference type="Pfam" id="PF02268"/>
    </source>
</evidence>
<dbReference type="InterPro" id="IPR009088">
    <property type="entry name" value="TFIIA_b-brl"/>
</dbReference>
<keyword evidence="5 9" id="KW-0804">Transcription</keyword>
<dbReference type="InterPro" id="IPR015872">
    <property type="entry name" value="TFIIA_gsu_N"/>
</dbReference>
<dbReference type="PANTHER" id="PTHR10966">
    <property type="entry name" value="TRANSCRIPTION INITIATION FACTOR IIA SUBUNIT 2"/>
    <property type="match status" value="1"/>
</dbReference>
<dbReference type="InterPro" id="IPR015871">
    <property type="entry name" value="TFIIA_gsu_C"/>
</dbReference>
<dbReference type="Pfam" id="PF02268">
    <property type="entry name" value="TFIIA_gamma_N"/>
    <property type="match status" value="1"/>
</dbReference>
<dbReference type="Gene3D" id="1.10.287.190">
    <property type="entry name" value="Transcription factor IIA gamma subunit, alpha-helical domain"/>
    <property type="match status" value="1"/>
</dbReference>
<comment type="caution">
    <text evidence="12">The sequence shown here is derived from an EMBL/GenBank/DDBJ whole genome shotgun (WGS) entry which is preliminary data.</text>
</comment>
<dbReference type="InterPro" id="IPR009083">
    <property type="entry name" value="TFIIA_a-hlx"/>
</dbReference>
<dbReference type="GO" id="GO:0005672">
    <property type="term" value="C:transcription factor TFIIA complex"/>
    <property type="evidence" value="ECO:0007669"/>
    <property type="project" value="InterPro"/>
</dbReference>
<dbReference type="Proteomes" id="UP000193986">
    <property type="component" value="Unassembled WGS sequence"/>
</dbReference>
<dbReference type="FunCoup" id="A0A1Y2B865">
    <property type="interactions" value="177"/>
</dbReference>